<feature type="domain" description="PIN" evidence="5">
    <location>
        <begin position="129"/>
        <end position="283"/>
    </location>
</feature>
<dbReference type="InterPro" id="IPR029060">
    <property type="entry name" value="PIN-like_dom_sf"/>
</dbReference>
<evidence type="ECO:0000256" key="1">
    <source>
        <dbReference type="ARBA" id="ARBA00022722"/>
    </source>
</evidence>
<keyword evidence="1" id="KW-0540">Nuclease</keyword>
<keyword evidence="4" id="KW-0460">Magnesium</keyword>
<keyword evidence="2" id="KW-0479">Metal-binding</keyword>
<dbReference type="RefSeq" id="WP_376809714.1">
    <property type="nucleotide sequence ID" value="NZ_JBHTAC010000047.1"/>
</dbReference>
<organism evidence="6 7">
    <name type="scientific">Catellatospora aurea</name>
    <dbReference type="NCBI Taxonomy" id="1337874"/>
    <lineage>
        <taxon>Bacteria</taxon>
        <taxon>Bacillati</taxon>
        <taxon>Actinomycetota</taxon>
        <taxon>Actinomycetes</taxon>
        <taxon>Micromonosporales</taxon>
        <taxon>Micromonosporaceae</taxon>
        <taxon>Catellatospora</taxon>
    </lineage>
</organism>
<keyword evidence="3" id="KW-0378">Hydrolase</keyword>
<dbReference type="Pfam" id="PF13638">
    <property type="entry name" value="PIN_4"/>
    <property type="match status" value="1"/>
</dbReference>
<reference evidence="7" key="1">
    <citation type="journal article" date="2019" name="Int. J. Syst. Evol. Microbiol.">
        <title>The Global Catalogue of Microorganisms (GCM) 10K type strain sequencing project: providing services to taxonomists for standard genome sequencing and annotation.</title>
        <authorList>
            <consortium name="The Broad Institute Genomics Platform"/>
            <consortium name="The Broad Institute Genome Sequencing Center for Infectious Disease"/>
            <person name="Wu L."/>
            <person name="Ma J."/>
        </authorList>
    </citation>
    <scope>NUCLEOTIDE SEQUENCE [LARGE SCALE GENOMIC DNA]</scope>
    <source>
        <strain evidence="7">CGMCC 1.9106</strain>
    </source>
</reference>
<accession>A0ABW2H8C2</accession>
<evidence type="ECO:0000256" key="3">
    <source>
        <dbReference type="ARBA" id="ARBA00022801"/>
    </source>
</evidence>
<protein>
    <submittedName>
        <fullName evidence="6">PIN domain-containing protein</fullName>
    </submittedName>
</protein>
<name>A0ABW2H8C2_9ACTN</name>
<evidence type="ECO:0000259" key="5">
    <source>
        <dbReference type="Pfam" id="PF13638"/>
    </source>
</evidence>
<dbReference type="EMBL" id="JBHTAC010000047">
    <property type="protein sequence ID" value="MFC7246936.1"/>
    <property type="molecule type" value="Genomic_DNA"/>
</dbReference>
<evidence type="ECO:0000313" key="6">
    <source>
        <dbReference type="EMBL" id="MFC7246936.1"/>
    </source>
</evidence>
<evidence type="ECO:0000256" key="4">
    <source>
        <dbReference type="ARBA" id="ARBA00022842"/>
    </source>
</evidence>
<proteinExistence type="predicted"/>
<keyword evidence="7" id="KW-1185">Reference proteome</keyword>
<sequence length="292" mass="33185">MLVTPTRNVDRLRLRKEFDLLEIAVSNLRGTPGPGHLRLTAYLQWVATTARQLRPIIRTDDIDRLLFTQHYKALLELAGTKVPLTEQGIVNDLLALELDALETSIRNAADAVARLIERWLDPAVFIACDANFFLHHGRELGFINFHDMIKEAGGYTDLVGNQNRVNLLVPSRVIYELDKGKTHSNKEVRKKARRALITIDDWFEDPQKVHWEEPRKTTSPWPDVFSAELLLDPIGHLPMPSPDDEIIDRILAVEPFAARRVTLITYDTNMATRARATGLKVIKLKHLPEDAA</sequence>
<evidence type="ECO:0000313" key="7">
    <source>
        <dbReference type="Proteomes" id="UP001596392"/>
    </source>
</evidence>
<evidence type="ECO:0000256" key="2">
    <source>
        <dbReference type="ARBA" id="ARBA00022723"/>
    </source>
</evidence>
<dbReference type="Gene3D" id="3.40.50.1010">
    <property type="entry name" value="5'-nuclease"/>
    <property type="match status" value="1"/>
</dbReference>
<comment type="caution">
    <text evidence="6">The sequence shown here is derived from an EMBL/GenBank/DDBJ whole genome shotgun (WGS) entry which is preliminary data.</text>
</comment>
<dbReference type="InterPro" id="IPR002716">
    <property type="entry name" value="PIN_dom"/>
</dbReference>
<dbReference type="SUPFAM" id="SSF88723">
    <property type="entry name" value="PIN domain-like"/>
    <property type="match status" value="1"/>
</dbReference>
<gene>
    <name evidence="6" type="ORF">ACFQO7_31040</name>
</gene>
<dbReference type="Proteomes" id="UP001596392">
    <property type="component" value="Unassembled WGS sequence"/>
</dbReference>